<evidence type="ECO:0000313" key="6">
    <source>
        <dbReference type="Proteomes" id="UP000051017"/>
    </source>
</evidence>
<evidence type="ECO:0000313" key="5">
    <source>
        <dbReference type="EMBL" id="KRO49320.1"/>
    </source>
</evidence>
<dbReference type="PANTHER" id="PTHR43790">
    <property type="entry name" value="CARBOHYDRATE TRANSPORT ATP-BINDING PROTEIN MG119-RELATED"/>
    <property type="match status" value="1"/>
</dbReference>
<sequence length="520" mass="55346">MSSTSHEVARGPHHNSGAASTALSAHSIDKKFPGVLANDSVDFDVRAGEVHTLLGENGAGKSTLAAVLCGLYQPDAGYLMRNGKRINLSSPRAGLQHGIAMVHQHFRLVERFSVSENVILGSRDLPFKLNRRDINEKVASVAESYGLPIDPNATVGDLSVGQRQRVEIVKALYQGAEILLLDEPTAVLVPSEVEKLFENVHAMTAAGKSIVFISHKLGEVVEISDRVTVLRNGRVTGHVSGRGTTDTKELARLMVGRDIELNAQRATHATGHEILQIRNLSLSVENVAVLSDISFNVHAGEMVGIAGVAGNGQRELADTIAGLISPTSGSVSISGAMTTDCGPIQAREVGLAYVPEDRLGMGLVPSMTILDNLLLTRDRKVVVDRVSVRPEATRLIEQFEIKANGPDHLARKLSGGNAQKVLLARELSGGRSATKLLVVCSPTRGLDVGAIETVRRLLNDARRAGQAILLISEDLDEVLSLSDRVFVLYRGAVVLETPGESAQLSQVGAAMAGLANEGRS</sequence>
<dbReference type="AlphaFoldDB" id="A0A0R2QG78"/>
<dbReference type="Gene3D" id="3.40.50.300">
    <property type="entry name" value="P-loop containing nucleotide triphosphate hydrolases"/>
    <property type="match status" value="2"/>
</dbReference>
<dbReference type="CDD" id="cd03215">
    <property type="entry name" value="ABC_Carb_Monos_II"/>
    <property type="match status" value="1"/>
</dbReference>
<comment type="caution">
    <text evidence="5">The sequence shown here is derived from an EMBL/GenBank/DDBJ whole genome shotgun (WGS) entry which is preliminary data.</text>
</comment>
<dbReference type="PANTHER" id="PTHR43790:SF4">
    <property type="entry name" value="GUANOSINE IMPORT ATP-BINDING PROTEIN NUPO"/>
    <property type="match status" value="1"/>
</dbReference>
<dbReference type="PROSITE" id="PS50893">
    <property type="entry name" value="ABC_TRANSPORTER_2"/>
    <property type="match status" value="2"/>
</dbReference>
<feature type="region of interest" description="Disordered" evidence="3">
    <location>
        <begin position="1"/>
        <end position="22"/>
    </location>
</feature>
<keyword evidence="2" id="KW-0067">ATP-binding</keyword>
<dbReference type="InterPro" id="IPR017871">
    <property type="entry name" value="ABC_transporter-like_CS"/>
</dbReference>
<feature type="domain" description="ABC transporter" evidence="4">
    <location>
        <begin position="275"/>
        <end position="515"/>
    </location>
</feature>
<dbReference type="InterPro" id="IPR003593">
    <property type="entry name" value="AAA+_ATPase"/>
</dbReference>
<dbReference type="GO" id="GO:0016887">
    <property type="term" value="F:ATP hydrolysis activity"/>
    <property type="evidence" value="ECO:0007669"/>
    <property type="project" value="InterPro"/>
</dbReference>
<dbReference type="InterPro" id="IPR050107">
    <property type="entry name" value="ABC_carbohydrate_import_ATPase"/>
</dbReference>
<dbReference type="GO" id="GO:0005524">
    <property type="term" value="F:ATP binding"/>
    <property type="evidence" value="ECO:0007669"/>
    <property type="project" value="UniProtKB-KW"/>
</dbReference>
<dbReference type="CDD" id="cd03216">
    <property type="entry name" value="ABC_Carb_Monos_I"/>
    <property type="match status" value="1"/>
</dbReference>
<dbReference type="SMART" id="SM00382">
    <property type="entry name" value="AAA"/>
    <property type="match status" value="2"/>
</dbReference>
<evidence type="ECO:0000256" key="2">
    <source>
        <dbReference type="ARBA" id="ARBA00022840"/>
    </source>
</evidence>
<dbReference type="Proteomes" id="UP000051017">
    <property type="component" value="Unassembled WGS sequence"/>
</dbReference>
<evidence type="ECO:0000256" key="1">
    <source>
        <dbReference type="ARBA" id="ARBA00022741"/>
    </source>
</evidence>
<proteinExistence type="predicted"/>
<feature type="domain" description="ABC transporter" evidence="4">
    <location>
        <begin position="23"/>
        <end position="257"/>
    </location>
</feature>
<organism evidence="5 6">
    <name type="scientific">Acidimicrobiia bacterium BACL6 MAG-120924-bin43</name>
    <dbReference type="NCBI Taxonomy" id="1655583"/>
    <lineage>
        <taxon>Bacteria</taxon>
        <taxon>Bacillati</taxon>
        <taxon>Actinomycetota</taxon>
        <taxon>Acidimicrobiia</taxon>
        <taxon>acIV cluster</taxon>
    </lineage>
</organism>
<dbReference type="SUPFAM" id="SSF52540">
    <property type="entry name" value="P-loop containing nucleoside triphosphate hydrolases"/>
    <property type="match status" value="2"/>
</dbReference>
<name>A0A0R2QG78_9ACTN</name>
<dbReference type="EMBL" id="LIBJ01000020">
    <property type="protein sequence ID" value="KRO49320.1"/>
    <property type="molecule type" value="Genomic_DNA"/>
</dbReference>
<keyword evidence="1" id="KW-0547">Nucleotide-binding</keyword>
<dbReference type="InterPro" id="IPR027417">
    <property type="entry name" value="P-loop_NTPase"/>
</dbReference>
<reference evidence="5 6" key="1">
    <citation type="submission" date="2015-10" db="EMBL/GenBank/DDBJ databases">
        <title>Metagenome-Assembled Genomes uncover a global brackish microbiome.</title>
        <authorList>
            <person name="Hugerth L.W."/>
            <person name="Larsson J."/>
            <person name="Alneberg J."/>
            <person name="Lindh M.V."/>
            <person name="Legrand C."/>
            <person name="Pinhassi J."/>
            <person name="Andersson A.F."/>
        </authorList>
    </citation>
    <scope>NUCLEOTIDE SEQUENCE [LARGE SCALE GENOMIC DNA]</scope>
    <source>
        <strain evidence="5">BACL6 MAG-120924-bin43</strain>
    </source>
</reference>
<gene>
    <name evidence="5" type="ORF">ABR75_07215</name>
</gene>
<evidence type="ECO:0000256" key="3">
    <source>
        <dbReference type="SAM" id="MobiDB-lite"/>
    </source>
</evidence>
<evidence type="ECO:0000259" key="4">
    <source>
        <dbReference type="PROSITE" id="PS50893"/>
    </source>
</evidence>
<dbReference type="Pfam" id="PF00005">
    <property type="entry name" value="ABC_tran"/>
    <property type="match status" value="2"/>
</dbReference>
<dbReference type="PROSITE" id="PS00211">
    <property type="entry name" value="ABC_TRANSPORTER_1"/>
    <property type="match status" value="2"/>
</dbReference>
<protein>
    <recommendedName>
        <fullName evidence="4">ABC transporter domain-containing protein</fullName>
    </recommendedName>
</protein>
<dbReference type="InterPro" id="IPR003439">
    <property type="entry name" value="ABC_transporter-like_ATP-bd"/>
</dbReference>
<accession>A0A0R2QG78</accession>